<dbReference type="Pfam" id="PF14608">
    <property type="entry name" value="zf-CCCH_2"/>
    <property type="match status" value="4"/>
</dbReference>
<name>A0ABR3YQW6_9PEZI</name>
<evidence type="ECO:0000256" key="6">
    <source>
        <dbReference type="ARBA" id="ARBA00022833"/>
    </source>
</evidence>
<evidence type="ECO:0000256" key="2">
    <source>
        <dbReference type="ARBA" id="ARBA00008423"/>
    </source>
</evidence>
<keyword evidence="3" id="KW-0479">Metal-binding</keyword>
<proteinExistence type="inferred from homology"/>
<organism evidence="10 11">
    <name type="scientific">Ceratocystis pirilliformis</name>
    <dbReference type="NCBI Taxonomy" id="259994"/>
    <lineage>
        <taxon>Eukaryota</taxon>
        <taxon>Fungi</taxon>
        <taxon>Dikarya</taxon>
        <taxon>Ascomycota</taxon>
        <taxon>Pezizomycotina</taxon>
        <taxon>Sordariomycetes</taxon>
        <taxon>Hypocreomycetidae</taxon>
        <taxon>Microascales</taxon>
        <taxon>Ceratocystidaceae</taxon>
        <taxon>Ceratocystis</taxon>
    </lineage>
</organism>
<dbReference type="InterPro" id="IPR055046">
    <property type="entry name" value="Nab2-like_Znf-CCCH"/>
</dbReference>
<keyword evidence="4" id="KW-0677">Repeat</keyword>
<evidence type="ECO:0000259" key="9">
    <source>
        <dbReference type="Pfam" id="PF22683"/>
    </source>
</evidence>
<reference evidence="10 11" key="1">
    <citation type="journal article" date="2024" name="IMA Fungus">
        <title>IMA Genome - F19 : A genome assembly and annotation guide to empower mycologists, including annotated draft genome sequences of Ceratocystis pirilliformis, Diaporthe australafricana, Fusarium ophioides, Paecilomyces lecythidis, and Sporothrix stenoceras.</title>
        <authorList>
            <person name="Aylward J."/>
            <person name="Wilson A.M."/>
            <person name="Visagie C.M."/>
            <person name="Spraker J."/>
            <person name="Barnes I."/>
            <person name="Buitendag C."/>
            <person name="Ceriani C."/>
            <person name="Del Mar Angel L."/>
            <person name="du Plessis D."/>
            <person name="Fuchs T."/>
            <person name="Gasser K."/>
            <person name="Kramer D."/>
            <person name="Li W."/>
            <person name="Munsamy K."/>
            <person name="Piso A."/>
            <person name="Price J.L."/>
            <person name="Sonnekus B."/>
            <person name="Thomas C."/>
            <person name="van der Nest A."/>
            <person name="van Dijk A."/>
            <person name="van Heerden A."/>
            <person name="van Vuuren N."/>
            <person name="Yilmaz N."/>
            <person name="Duong T.A."/>
            <person name="van der Merwe N.A."/>
            <person name="Wingfield M.J."/>
            <person name="Wingfield B.D."/>
        </authorList>
    </citation>
    <scope>NUCLEOTIDE SEQUENCE [LARGE SCALE GENOMIC DNA]</scope>
    <source>
        <strain evidence="10 11">CMW 12675</strain>
    </source>
</reference>
<dbReference type="Proteomes" id="UP001583280">
    <property type="component" value="Unassembled WGS sequence"/>
</dbReference>
<feature type="domain" description="Nab2-like CCCH zinc finger" evidence="9">
    <location>
        <begin position="474"/>
        <end position="493"/>
    </location>
</feature>
<feature type="compositionally biased region" description="Gly residues" evidence="8">
    <location>
        <begin position="300"/>
        <end position="311"/>
    </location>
</feature>
<feature type="region of interest" description="Disordered" evidence="8">
    <location>
        <begin position="144"/>
        <end position="165"/>
    </location>
</feature>
<dbReference type="PANTHER" id="PTHR14738:SF29">
    <property type="entry name" value="ZINC FINGER CCCH DOMAIN-CONTAINING PROTEIN 14"/>
    <property type="match status" value="1"/>
</dbReference>
<evidence type="ECO:0000313" key="11">
    <source>
        <dbReference type="Proteomes" id="UP001583280"/>
    </source>
</evidence>
<dbReference type="Gene3D" id="4.10.1000.30">
    <property type="match status" value="1"/>
</dbReference>
<keyword evidence="6" id="KW-0862">Zinc</keyword>
<comment type="subcellular location">
    <subcellularLocation>
        <location evidence="1">Nucleus</location>
    </subcellularLocation>
</comment>
<dbReference type="Gene3D" id="4.10.1000.40">
    <property type="match status" value="1"/>
</dbReference>
<evidence type="ECO:0000313" key="10">
    <source>
        <dbReference type="EMBL" id="KAL1890688.1"/>
    </source>
</evidence>
<dbReference type="Pfam" id="PF22683">
    <property type="entry name" value="Nab2-like_zf-CCCH"/>
    <property type="match status" value="1"/>
</dbReference>
<dbReference type="Gene3D" id="1.10.340.40">
    <property type="entry name" value="Nuclear abundant poly(A) RNA-bind protein 2, N-terminal domain"/>
    <property type="match status" value="1"/>
</dbReference>
<comment type="similarity">
    <text evidence="2">Belongs to the ZC3H14 family.</text>
</comment>
<dbReference type="PANTHER" id="PTHR14738">
    <property type="entry name" value="ZINC FINGER CCCH DOMAIN-CONTAINING PROTEIN 14"/>
    <property type="match status" value="1"/>
</dbReference>
<evidence type="ECO:0000256" key="5">
    <source>
        <dbReference type="ARBA" id="ARBA00022771"/>
    </source>
</evidence>
<evidence type="ECO:0000256" key="1">
    <source>
        <dbReference type="ARBA" id="ARBA00004123"/>
    </source>
</evidence>
<dbReference type="InterPro" id="IPR043094">
    <property type="entry name" value="Nab2/ZC3H14_N_sf"/>
</dbReference>
<sequence>MPIEVQPNTPLADALNAVVQPKLEEIGWGSGDPDDTSLAEYIVLMLVNGRSQDEIAVEISQELLGQSTDDPVAREFSQWLFAEVEAQNARLNGGNANGNGGVANAASATASDQGVFGNQQAENMPIIDADSMDMSGDMAQMNVPTGPRSMRNGNGNGNTNNRGRDRRIFNQMNKNMDRTIDGGIHRVQRGTGNERINRGSNGMNMGMGTRNNHNNMRGGRNNMNNRSAGVQAGLNAAAMGQNIVNLPHGMNNNWGAPMGGHPMGGAPGQQQPSQMDLFALLEQQNRMMAQLSQQMMHSNRGGGRGGRGGGGRGDHNSRRGNYGNHTWTPGGGAAKTDRSENGDAMQTEAADGEDTDMTAKRESVNPEDSMCKFNLRCTNKDCKFAHQSPAAPPGTTVDIKDICSFGAACKNWKCAGRHPSPAARLAHQSVQDCKFFPNCHNQHCPFKHPSMPLCINGADCLTPDCKFTHVKTKCKFTPCLNPKCAFVHDEGQQGNFKDKVWTPAGGANGNGAEESTEHVSERKFVIDQEEPEHIKPEDVDIA</sequence>
<evidence type="ECO:0000256" key="7">
    <source>
        <dbReference type="ARBA" id="ARBA00023242"/>
    </source>
</evidence>
<accession>A0ABR3YQW6</accession>
<dbReference type="EMBL" id="JAWDJO010000176">
    <property type="protein sequence ID" value="KAL1890688.1"/>
    <property type="molecule type" value="Genomic_DNA"/>
</dbReference>
<keyword evidence="5" id="KW-0863">Zinc-finger</keyword>
<evidence type="ECO:0000256" key="8">
    <source>
        <dbReference type="SAM" id="MobiDB-lite"/>
    </source>
</evidence>
<feature type="compositionally biased region" description="Low complexity" evidence="8">
    <location>
        <begin position="144"/>
        <end position="161"/>
    </location>
</feature>
<keyword evidence="11" id="KW-1185">Reference proteome</keyword>
<evidence type="ECO:0000256" key="3">
    <source>
        <dbReference type="ARBA" id="ARBA00022723"/>
    </source>
</evidence>
<keyword evidence="7" id="KW-0539">Nucleus</keyword>
<evidence type="ECO:0000256" key="4">
    <source>
        <dbReference type="ARBA" id="ARBA00022737"/>
    </source>
</evidence>
<gene>
    <name evidence="10" type="ORF">Cpir12675_005289</name>
</gene>
<dbReference type="InterPro" id="IPR040366">
    <property type="entry name" value="Nab2/ZC3H14"/>
</dbReference>
<comment type="caution">
    <text evidence="10">The sequence shown here is derived from an EMBL/GenBank/DDBJ whole genome shotgun (WGS) entry which is preliminary data.</text>
</comment>
<protein>
    <recommendedName>
        <fullName evidence="9">Nab2-like CCCH zinc finger domain-containing protein</fullName>
    </recommendedName>
</protein>
<feature type="region of interest" description="Disordered" evidence="8">
    <location>
        <begin position="295"/>
        <end position="365"/>
    </location>
</feature>